<proteinExistence type="predicted"/>
<keyword evidence="3" id="KW-1185">Reference proteome</keyword>
<comment type="caution">
    <text evidence="2">The sequence shown here is derived from an EMBL/GenBank/DDBJ whole genome shotgun (WGS) entry which is preliminary data.</text>
</comment>
<keyword evidence="1" id="KW-0812">Transmembrane</keyword>
<gene>
    <name evidence="2" type="ORF">QE380_001228</name>
</gene>
<keyword evidence="1" id="KW-1133">Transmembrane helix</keyword>
<keyword evidence="1" id="KW-0472">Membrane</keyword>
<sequence>MKGKILDYSVQTNTAIIRTEDQKHYSFLGSAWREWIVPMPGMHVYFELDAQGEVTEVFIDVPEEDTPVAKPILTPVQAFITAPLMVDMQDKQHHTMLEKEAHYCMIDWAIKCFKNALDFKGRARRQEFWSFQFFYAVLGISMLAFGHFLYLGYTLFIVSSIFMLLPALAVSVRRLHDINRSGWLLLINLVPIVGVLIVIFFFMTEEGDSRANAFGPPSK</sequence>
<accession>A0ABU0UUT2</accession>
<dbReference type="EMBL" id="JAUTBK010000002">
    <property type="protein sequence ID" value="MDQ1208305.1"/>
    <property type="molecule type" value="Genomic_DNA"/>
</dbReference>
<feature type="transmembrane region" description="Helical" evidence="1">
    <location>
        <begin position="182"/>
        <end position="203"/>
    </location>
</feature>
<organism evidence="2 3">
    <name type="scientific">Acinetobacter baylyi</name>
    <dbReference type="NCBI Taxonomy" id="202950"/>
    <lineage>
        <taxon>Bacteria</taxon>
        <taxon>Pseudomonadati</taxon>
        <taxon>Pseudomonadota</taxon>
        <taxon>Gammaproteobacteria</taxon>
        <taxon>Moraxellales</taxon>
        <taxon>Moraxellaceae</taxon>
        <taxon>Acinetobacter</taxon>
    </lineage>
</organism>
<reference evidence="2 3" key="1">
    <citation type="submission" date="2023-07" db="EMBL/GenBank/DDBJ databases">
        <title>Functional and genomic diversity of the sorghum phyllosphere microbiome.</title>
        <authorList>
            <person name="Shade A."/>
        </authorList>
    </citation>
    <scope>NUCLEOTIDE SEQUENCE [LARGE SCALE GENOMIC DNA]</scope>
    <source>
        <strain evidence="2 3">SORGH_AS_0887</strain>
    </source>
</reference>
<feature type="transmembrane region" description="Helical" evidence="1">
    <location>
        <begin position="151"/>
        <end position="170"/>
    </location>
</feature>
<dbReference type="RefSeq" id="WP_307002728.1">
    <property type="nucleotide sequence ID" value="NZ_JAUTBK010000002.1"/>
</dbReference>
<feature type="transmembrane region" description="Helical" evidence="1">
    <location>
        <begin position="128"/>
        <end position="145"/>
    </location>
</feature>
<dbReference type="InterPro" id="IPR008523">
    <property type="entry name" value="DUF805"/>
</dbReference>
<dbReference type="PANTHER" id="PTHR34980">
    <property type="entry name" value="INNER MEMBRANE PROTEIN-RELATED-RELATED"/>
    <property type="match status" value="1"/>
</dbReference>
<evidence type="ECO:0000256" key="1">
    <source>
        <dbReference type="SAM" id="Phobius"/>
    </source>
</evidence>
<name>A0ABU0UUT2_ACIBI</name>
<dbReference type="PANTHER" id="PTHR34980:SF2">
    <property type="entry name" value="INNER MEMBRANE PROTEIN YHAH-RELATED"/>
    <property type="match status" value="1"/>
</dbReference>
<dbReference type="Proteomes" id="UP001233360">
    <property type="component" value="Unassembled WGS sequence"/>
</dbReference>
<evidence type="ECO:0000313" key="3">
    <source>
        <dbReference type="Proteomes" id="UP001233360"/>
    </source>
</evidence>
<protein>
    <submittedName>
        <fullName evidence="2">Uncharacterized membrane protein YhaH (DUF805 family)</fullName>
    </submittedName>
</protein>
<dbReference type="Pfam" id="PF05656">
    <property type="entry name" value="DUF805"/>
    <property type="match status" value="1"/>
</dbReference>
<evidence type="ECO:0000313" key="2">
    <source>
        <dbReference type="EMBL" id="MDQ1208305.1"/>
    </source>
</evidence>